<dbReference type="AlphaFoldDB" id="A0A4Y9FM28"/>
<dbReference type="OrthoDB" id="7057999at2"/>
<dbReference type="SUPFAM" id="SSF52540">
    <property type="entry name" value="P-loop containing nucleoside triphosphate hydrolases"/>
    <property type="match status" value="1"/>
</dbReference>
<protein>
    <recommendedName>
        <fullName evidence="3">Sulfotransferase</fullName>
    </recommendedName>
</protein>
<name>A0A4Y9FM28_9MICO</name>
<evidence type="ECO:0000313" key="1">
    <source>
        <dbReference type="EMBL" id="TFU30275.1"/>
    </source>
</evidence>
<comment type="caution">
    <text evidence="1">The sequence shown here is derived from an EMBL/GenBank/DDBJ whole genome shotgun (WGS) entry which is preliminary data.</text>
</comment>
<dbReference type="RefSeq" id="WP_135115591.1">
    <property type="nucleotide sequence ID" value="NZ_JADGLL010000064.1"/>
</dbReference>
<dbReference type="Gene3D" id="3.40.50.300">
    <property type="entry name" value="P-loop containing nucleotide triphosphate hydrolases"/>
    <property type="match status" value="1"/>
</dbReference>
<keyword evidence="2" id="KW-1185">Reference proteome</keyword>
<gene>
    <name evidence="1" type="ORF">E4U02_14875</name>
</gene>
<dbReference type="InterPro" id="IPR027417">
    <property type="entry name" value="P-loop_NTPase"/>
</dbReference>
<sequence>MPVLMYREVIEGQRVFAGNDRRRTSAEESSSAMIEFVVGGIEHSGTTLVSDLFRQVPGLDSGFEVGVLMNRSPREFRTFEPYIGFMNEGWGVTDADLDYICDTDSFAEFYGRLRARSSQIADGSKIFDKTPRYLLELERVLERSGVPAVMTYKDPRSIVASDFKRSKRPDFDGWYPTYLDQKRRYMKALYSSYEAHLRDPRVAFVSLEELSVNTKASVDRIFGHVGLSFDPNYLLLKDLKFKNTHSTSIDMTVPFRYVDDLTPEQCRRVVEDFAFAGDWFFGW</sequence>
<evidence type="ECO:0000313" key="2">
    <source>
        <dbReference type="Proteomes" id="UP000298358"/>
    </source>
</evidence>
<accession>A0A4Y9FM28</accession>
<dbReference type="Proteomes" id="UP000298358">
    <property type="component" value="Unassembled WGS sequence"/>
</dbReference>
<organism evidence="1 2">
    <name type="scientific">Microbacterium paludicola</name>
    <dbReference type="NCBI Taxonomy" id="300019"/>
    <lineage>
        <taxon>Bacteria</taxon>
        <taxon>Bacillati</taxon>
        <taxon>Actinomycetota</taxon>
        <taxon>Actinomycetes</taxon>
        <taxon>Micrococcales</taxon>
        <taxon>Microbacteriaceae</taxon>
        <taxon>Microbacterium</taxon>
    </lineage>
</organism>
<dbReference type="EMBL" id="SPQB01000064">
    <property type="protein sequence ID" value="TFU30275.1"/>
    <property type="molecule type" value="Genomic_DNA"/>
</dbReference>
<reference evidence="1 2" key="1">
    <citation type="submission" date="2019-03" db="EMBL/GenBank/DDBJ databases">
        <title>Diversity of the mouse oral microbiome.</title>
        <authorList>
            <person name="Joseph S."/>
            <person name="Aduse-Opoku J."/>
            <person name="Curtis M."/>
            <person name="Wade W."/>
            <person name="Hashim A."/>
        </authorList>
    </citation>
    <scope>NUCLEOTIDE SEQUENCE [LARGE SCALE GENOMIC DNA]</scope>
    <source>
        <strain evidence="1 2">P1012</strain>
    </source>
</reference>
<proteinExistence type="predicted"/>
<evidence type="ECO:0008006" key="3">
    <source>
        <dbReference type="Google" id="ProtNLM"/>
    </source>
</evidence>